<dbReference type="InterPro" id="IPR012462">
    <property type="entry name" value="UFSP1/2_DUB_cat"/>
</dbReference>
<feature type="region of interest" description="Disordered" evidence="2">
    <location>
        <begin position="103"/>
        <end position="123"/>
    </location>
</feature>
<feature type="compositionally biased region" description="Low complexity" evidence="2">
    <location>
        <begin position="476"/>
        <end position="487"/>
    </location>
</feature>
<dbReference type="PANTHER" id="PTHR48153:SF4">
    <property type="entry name" value="UBIQUITIN CARBOXYL-TERMINAL HYDROLASE MUG105"/>
    <property type="match status" value="1"/>
</dbReference>
<keyword evidence="5" id="KW-1185">Reference proteome</keyword>
<dbReference type="PANTHER" id="PTHR48153">
    <property type="entry name" value="UFM1-SPECIFIC PROTEASE 2"/>
    <property type="match status" value="1"/>
</dbReference>
<dbReference type="EMBL" id="BQKY01000002">
    <property type="protein sequence ID" value="GJN87712.1"/>
    <property type="molecule type" value="Genomic_DNA"/>
</dbReference>
<feature type="compositionally biased region" description="Gly residues" evidence="2">
    <location>
        <begin position="155"/>
        <end position="166"/>
    </location>
</feature>
<organism evidence="4 5">
    <name type="scientific">Rhodotorula paludigena</name>
    <dbReference type="NCBI Taxonomy" id="86838"/>
    <lineage>
        <taxon>Eukaryota</taxon>
        <taxon>Fungi</taxon>
        <taxon>Dikarya</taxon>
        <taxon>Basidiomycota</taxon>
        <taxon>Pucciniomycotina</taxon>
        <taxon>Microbotryomycetes</taxon>
        <taxon>Sporidiobolales</taxon>
        <taxon>Sporidiobolaceae</taxon>
        <taxon>Rhodotorula</taxon>
    </lineage>
</organism>
<evidence type="ECO:0000313" key="5">
    <source>
        <dbReference type="Proteomes" id="UP001342314"/>
    </source>
</evidence>
<evidence type="ECO:0000259" key="3">
    <source>
        <dbReference type="Pfam" id="PF07910"/>
    </source>
</evidence>
<name>A0AAV5GF76_9BASI</name>
<dbReference type="Pfam" id="PF07910">
    <property type="entry name" value="Peptidase_C78"/>
    <property type="match status" value="1"/>
</dbReference>
<evidence type="ECO:0000256" key="2">
    <source>
        <dbReference type="SAM" id="MobiDB-lite"/>
    </source>
</evidence>
<sequence length="591" mass="61946">MQCLVCSAPLHGDALFVEAHINRSAAADNDRFEQDRMLALALAREQEQDQQYGAGPRGDKGKATAAFFPQSESPAGLDDLDGASCPCCGAIWEDYNLGLRAPGPSAGSSSGASSALPDPLRRDRTKHVAACSAERGRFALEMGEHGMPDFEEEGGGGGGAGQGLLSGKGKRSWTGDVGGKDEVKGTPGLVHVLHRALNQSHSSPHGRTSRAFLARPDTEHVATRVKDWGWGCGYKNAQMIFSSLRHLPQYRSHFAASRSPDDPNGGAKNNLPLAPIPTILEWQEMIEKAWKAGYDPEGAAHFGGKLVGSRRWIGTTEIYVALTWMGVRASIVDFPKGTGSGSVNEALLRWVKAYFSEIPSTAPSSSSTAPNAFSALLSSAQAGGAVRLAPKQPLYLQHRGHSRTIVGVEIGGGGSGGGARGAAAVKQGGRKMVPGGQQQKEDEEAWLLVFDPGKPIPNDFKTAGAALASSAHSAAAPTPFASSSTSPFPLGPLTKKHKSCSPPAPAPASTSAVSPVPARGGFGGSSKTAAGPTVGGGTGKFGDTLKVFRVNMRELRKKDQYQILYVPEGEPPLSPQEKQARKFVKSLTVTT</sequence>
<feature type="compositionally biased region" description="Low complexity" evidence="2">
    <location>
        <begin position="507"/>
        <end position="518"/>
    </location>
</feature>
<proteinExistence type="predicted"/>
<reference evidence="4 5" key="1">
    <citation type="submission" date="2021-12" db="EMBL/GenBank/DDBJ databases">
        <title>High titer production of polyol ester of fatty acids by Rhodotorula paludigena BS15 towards product separation-free biomass refinery.</title>
        <authorList>
            <person name="Mano J."/>
            <person name="Ono H."/>
            <person name="Tanaka T."/>
            <person name="Naito K."/>
            <person name="Sushida H."/>
            <person name="Ike M."/>
            <person name="Tokuyasu K."/>
            <person name="Kitaoka M."/>
        </authorList>
    </citation>
    <scope>NUCLEOTIDE SEQUENCE [LARGE SCALE GENOMIC DNA]</scope>
    <source>
        <strain evidence="4 5">BS15</strain>
    </source>
</reference>
<dbReference type="AlphaFoldDB" id="A0AAV5GF76"/>
<dbReference type="GO" id="GO:0019783">
    <property type="term" value="F:ubiquitin-like protein peptidase activity"/>
    <property type="evidence" value="ECO:0007669"/>
    <property type="project" value="UniProtKB-ARBA"/>
</dbReference>
<comment type="caution">
    <text evidence="4">The sequence shown here is derived from an EMBL/GenBank/DDBJ whole genome shotgun (WGS) entry which is preliminary data.</text>
</comment>
<feature type="region of interest" description="Disordered" evidence="2">
    <location>
        <begin position="568"/>
        <end position="591"/>
    </location>
</feature>
<feature type="region of interest" description="Disordered" evidence="2">
    <location>
        <begin position="153"/>
        <end position="183"/>
    </location>
</feature>
<gene>
    <name evidence="4" type="ORF">Rhopal_000667-T1</name>
</gene>
<feature type="compositionally biased region" description="Low complexity" evidence="2">
    <location>
        <begin position="103"/>
        <end position="118"/>
    </location>
</feature>
<evidence type="ECO:0000256" key="1">
    <source>
        <dbReference type="ARBA" id="ARBA00022801"/>
    </source>
</evidence>
<protein>
    <recommendedName>
        <fullName evidence="3">UFSP1/2/DUB catalytic domain-containing protein</fullName>
    </recommendedName>
</protein>
<dbReference type="Proteomes" id="UP001342314">
    <property type="component" value="Unassembled WGS sequence"/>
</dbReference>
<feature type="region of interest" description="Disordered" evidence="2">
    <location>
        <begin position="476"/>
        <end position="542"/>
    </location>
</feature>
<dbReference type="Gene3D" id="3.90.70.130">
    <property type="match status" value="1"/>
</dbReference>
<keyword evidence="1" id="KW-0378">Hydrolase</keyword>
<feature type="domain" description="UFSP1/2/DUB catalytic" evidence="3">
    <location>
        <begin position="210"/>
        <end position="410"/>
    </location>
</feature>
<evidence type="ECO:0000313" key="4">
    <source>
        <dbReference type="EMBL" id="GJN87712.1"/>
    </source>
</evidence>
<accession>A0AAV5GF76</accession>